<dbReference type="Proteomes" id="UP000231896">
    <property type="component" value="Chromosome"/>
</dbReference>
<evidence type="ECO:0000313" key="1">
    <source>
        <dbReference type="EMBL" id="ATZ18361.1"/>
    </source>
</evidence>
<evidence type="ECO:0008006" key="3">
    <source>
        <dbReference type="Google" id="ProtNLM"/>
    </source>
</evidence>
<proteinExistence type="predicted"/>
<dbReference type="EMBL" id="CP024964">
    <property type="protein sequence ID" value="ATZ18361.1"/>
    <property type="molecule type" value="Genomic_DNA"/>
</dbReference>
<dbReference type="OrthoDB" id="400188at2"/>
<protein>
    <recommendedName>
        <fullName evidence="3">DUF951 domain-containing protein</fullName>
    </recommendedName>
</protein>
<dbReference type="RefSeq" id="WP_028123886.1">
    <property type="nucleotide sequence ID" value="NZ_CP024964.1"/>
</dbReference>
<dbReference type="Pfam" id="PF06107">
    <property type="entry name" value="DUF951"/>
    <property type="match status" value="1"/>
</dbReference>
<gene>
    <name evidence="1" type="ORF">EMELA_v1c08780</name>
</gene>
<reference evidence="1 2" key="1">
    <citation type="submission" date="2017-11" db="EMBL/GenBank/DDBJ databases">
        <title>Genome sequence of Entomoplasma melaleucae M1 (ATCC 49191).</title>
        <authorList>
            <person name="Lo W.-S."/>
            <person name="Gasparich G.E."/>
            <person name="Kuo C.-H."/>
        </authorList>
    </citation>
    <scope>NUCLEOTIDE SEQUENCE [LARGE SCALE GENOMIC DNA]</scope>
    <source>
        <strain evidence="1 2">M1</strain>
    </source>
</reference>
<sequence length="65" mass="7830">MHSELEVRDIVIFKKAHPSGTIKWELIRIGAFYKFRSTDRFDLFIELRRNILDKQIKQIIKIKGE</sequence>
<dbReference type="AlphaFoldDB" id="A0A2K8P034"/>
<keyword evidence="2" id="KW-1185">Reference proteome</keyword>
<dbReference type="InterPro" id="IPR009296">
    <property type="entry name" value="DUF951"/>
</dbReference>
<evidence type="ECO:0000313" key="2">
    <source>
        <dbReference type="Proteomes" id="UP000231896"/>
    </source>
</evidence>
<dbReference type="PIRSF" id="PIRSF037263">
    <property type="entry name" value="DUF951_bac"/>
    <property type="match status" value="1"/>
</dbReference>
<accession>A0A2K8P034</accession>
<dbReference type="KEGG" id="eml:EMELA_v1c08780"/>
<organism evidence="1 2">
    <name type="scientific">Mesoplasma melaleucae</name>
    <dbReference type="NCBI Taxonomy" id="81459"/>
    <lineage>
        <taxon>Bacteria</taxon>
        <taxon>Bacillati</taxon>
        <taxon>Mycoplasmatota</taxon>
        <taxon>Mollicutes</taxon>
        <taxon>Entomoplasmatales</taxon>
        <taxon>Entomoplasmataceae</taxon>
        <taxon>Mesoplasma</taxon>
    </lineage>
</organism>
<name>A0A2K8P034_9MOLU</name>